<proteinExistence type="predicted"/>
<dbReference type="CDD" id="cd17352">
    <property type="entry name" value="MFS_MCT_SLC16"/>
    <property type="match status" value="1"/>
</dbReference>
<feature type="transmembrane region" description="Helical" evidence="3">
    <location>
        <begin position="106"/>
        <end position="135"/>
    </location>
</feature>
<dbReference type="GO" id="GO:0016020">
    <property type="term" value="C:membrane"/>
    <property type="evidence" value="ECO:0007669"/>
    <property type="project" value="UniProtKB-SubCell"/>
</dbReference>
<dbReference type="EMBL" id="JBJQND010000003">
    <property type="protein sequence ID" value="KAL3881964.1"/>
    <property type="molecule type" value="Genomic_DNA"/>
</dbReference>
<feature type="compositionally biased region" description="Low complexity" evidence="2">
    <location>
        <begin position="573"/>
        <end position="583"/>
    </location>
</feature>
<dbReference type="Gene3D" id="1.20.1250.20">
    <property type="entry name" value="MFS general substrate transporter like domains"/>
    <property type="match status" value="1"/>
</dbReference>
<dbReference type="PROSITE" id="PS50850">
    <property type="entry name" value="MFS"/>
    <property type="match status" value="1"/>
</dbReference>
<sequence length="836" mass="92245">MATSETAFIDLAEDKYEIENSVARIQKDSRYAWLVCFCGFTSQVFILGVLHAFGVFFVEFVQSFGSTKAETAWIGSLAYGLSMTFCPITSFLLYRFGYRSVMMTGGFICAMSVLISSFVQDLTVLFFTFSVLYGIGTSMATQPTMTIASDYFDKYLIVAVCVTVSGGSFGTLIMSTISQALIDSIGWRNTFRFFAGTCTLTALLDFWIKPAHKGSERSVKNMFTSHSRRMLQHPKLWKNRVFLIWVIAITCAMFGFYIPYVHLVSFAFHIGIPPEKGFLIMVLFGGCTTCGRLMFGKIVELTFLNWLHMHQLSMIVTGIAIMLLPLAKSLTGVIIYVVVAGLVDGCFVVLLSILTMNVVGLENAGLAWSFLTGISSITFTLGPPIAGNIYDITGSYDIAFYCAGIPIIIGAIILCMIPWAQRTSTSTHALTQFKKKEETNDISNPFSSFKTVSTAEEVIDHHGVYVRTVCTSTKFVEKEDRSTCTSPILFHTENALDTKVESTQPDLKKKLLPNMPNVIHATQTQKIPFISPPSQSGGIGTRKGLWASSKGTSVKSILPTAENSPIDVKFNGSSPSSSKSCPPEYTTRTQQQHDSQKTLHKTSTQVFDIFCTASKSDSSSDLRSALQPKFDHIIVSPSSKDPALRKTVLNQVEEVKESSASSALGEEIEIIYVDGTRSKNPYEVFRGLNSSRLYSPPQTVPPPPHRPYSPAGRLSPPPRLYSPAGRFSPSPPRLYSPPRRMSPSPTNATAKYMIPKQISPNKRTSGPPSFGEVSLGRELQTDVADQLFAKNTNGDGKTGQNTRSKELTRRTYYDSDEEEDEADVFTHLFNDDVDDD</sequence>
<comment type="caution">
    <text evidence="5">The sequence shown here is derived from an EMBL/GenBank/DDBJ whole genome shotgun (WGS) entry which is preliminary data.</text>
</comment>
<dbReference type="SUPFAM" id="SSF103473">
    <property type="entry name" value="MFS general substrate transporter"/>
    <property type="match status" value="1"/>
</dbReference>
<feature type="region of interest" description="Disordered" evidence="2">
    <location>
        <begin position="691"/>
        <end position="836"/>
    </location>
</feature>
<feature type="compositionally biased region" description="Basic and acidic residues" evidence="2">
    <location>
        <begin position="803"/>
        <end position="813"/>
    </location>
</feature>
<feature type="transmembrane region" description="Helical" evidence="3">
    <location>
        <begin position="278"/>
        <end position="295"/>
    </location>
</feature>
<feature type="transmembrane region" description="Helical" evidence="3">
    <location>
        <begin position="73"/>
        <end position="94"/>
    </location>
</feature>
<feature type="transmembrane region" description="Helical" evidence="3">
    <location>
        <begin position="333"/>
        <end position="354"/>
    </location>
</feature>
<feature type="compositionally biased region" description="Low complexity" evidence="2">
    <location>
        <begin position="736"/>
        <end position="745"/>
    </location>
</feature>
<dbReference type="Pfam" id="PF07690">
    <property type="entry name" value="MFS_1"/>
    <property type="match status" value="1"/>
</dbReference>
<evidence type="ECO:0000313" key="5">
    <source>
        <dbReference type="EMBL" id="KAL3881964.1"/>
    </source>
</evidence>
<dbReference type="AlphaFoldDB" id="A0ABD3X6U5"/>
<evidence type="ECO:0000256" key="3">
    <source>
        <dbReference type="SAM" id="Phobius"/>
    </source>
</evidence>
<dbReference type="InterPro" id="IPR050327">
    <property type="entry name" value="Proton-linked_MCT"/>
</dbReference>
<evidence type="ECO:0000256" key="2">
    <source>
        <dbReference type="SAM" id="MobiDB-lite"/>
    </source>
</evidence>
<keyword evidence="3" id="KW-0472">Membrane</keyword>
<keyword evidence="6" id="KW-1185">Reference proteome</keyword>
<organism evidence="5 6">
    <name type="scientific">Sinanodonta woodiana</name>
    <name type="common">Chinese pond mussel</name>
    <name type="synonym">Anodonta woodiana</name>
    <dbReference type="NCBI Taxonomy" id="1069815"/>
    <lineage>
        <taxon>Eukaryota</taxon>
        <taxon>Metazoa</taxon>
        <taxon>Spiralia</taxon>
        <taxon>Lophotrochozoa</taxon>
        <taxon>Mollusca</taxon>
        <taxon>Bivalvia</taxon>
        <taxon>Autobranchia</taxon>
        <taxon>Heteroconchia</taxon>
        <taxon>Palaeoheterodonta</taxon>
        <taxon>Unionida</taxon>
        <taxon>Unionoidea</taxon>
        <taxon>Unionidae</taxon>
        <taxon>Unioninae</taxon>
        <taxon>Sinanodonta</taxon>
    </lineage>
</organism>
<name>A0ABD3X6U5_SINWO</name>
<feature type="transmembrane region" description="Helical" evidence="3">
    <location>
        <begin position="398"/>
        <end position="420"/>
    </location>
</feature>
<feature type="transmembrane region" description="Helical" evidence="3">
    <location>
        <begin position="189"/>
        <end position="208"/>
    </location>
</feature>
<feature type="compositionally biased region" description="Acidic residues" evidence="2">
    <location>
        <begin position="814"/>
        <end position="823"/>
    </location>
</feature>
<feature type="transmembrane region" description="Helical" evidence="3">
    <location>
        <begin position="242"/>
        <end position="266"/>
    </location>
</feature>
<feature type="transmembrane region" description="Helical" evidence="3">
    <location>
        <begin position="307"/>
        <end position="326"/>
    </location>
</feature>
<feature type="transmembrane region" description="Helical" evidence="3">
    <location>
        <begin position="366"/>
        <end position="386"/>
    </location>
</feature>
<evidence type="ECO:0000313" key="6">
    <source>
        <dbReference type="Proteomes" id="UP001634394"/>
    </source>
</evidence>
<dbReference type="PANTHER" id="PTHR11360:SF284">
    <property type="entry name" value="EG:103B4.3 PROTEIN-RELATED"/>
    <property type="match status" value="1"/>
</dbReference>
<feature type="domain" description="Major facilitator superfamily (MFS) profile" evidence="4">
    <location>
        <begin position="32"/>
        <end position="422"/>
    </location>
</feature>
<keyword evidence="3" id="KW-1133">Transmembrane helix</keyword>
<keyword evidence="3" id="KW-0812">Transmembrane</keyword>
<feature type="transmembrane region" description="Helical" evidence="3">
    <location>
        <begin position="155"/>
        <end position="177"/>
    </location>
</feature>
<protein>
    <recommendedName>
        <fullName evidence="4">Major facilitator superfamily (MFS) profile domain-containing protein</fullName>
    </recommendedName>
</protein>
<accession>A0ABD3X6U5</accession>
<dbReference type="Proteomes" id="UP001634394">
    <property type="component" value="Unassembled WGS sequence"/>
</dbReference>
<feature type="compositionally biased region" description="Pro residues" evidence="2">
    <location>
        <begin position="698"/>
        <end position="707"/>
    </location>
</feature>
<dbReference type="PANTHER" id="PTHR11360">
    <property type="entry name" value="MONOCARBOXYLATE TRANSPORTER"/>
    <property type="match status" value="1"/>
</dbReference>
<gene>
    <name evidence="5" type="ORF">ACJMK2_028346</name>
</gene>
<dbReference type="InterPro" id="IPR011701">
    <property type="entry name" value="MFS"/>
</dbReference>
<feature type="region of interest" description="Disordered" evidence="2">
    <location>
        <begin position="564"/>
        <end position="599"/>
    </location>
</feature>
<feature type="compositionally biased region" description="Polar residues" evidence="2">
    <location>
        <begin position="758"/>
        <end position="767"/>
    </location>
</feature>
<evidence type="ECO:0000256" key="1">
    <source>
        <dbReference type="ARBA" id="ARBA00004141"/>
    </source>
</evidence>
<dbReference type="InterPro" id="IPR036259">
    <property type="entry name" value="MFS_trans_sf"/>
</dbReference>
<evidence type="ECO:0000259" key="4">
    <source>
        <dbReference type="PROSITE" id="PS50850"/>
    </source>
</evidence>
<comment type="subcellular location">
    <subcellularLocation>
        <location evidence="1">Membrane</location>
        <topology evidence="1">Multi-pass membrane protein</topology>
    </subcellularLocation>
</comment>
<feature type="transmembrane region" description="Helical" evidence="3">
    <location>
        <begin position="31"/>
        <end position="53"/>
    </location>
</feature>
<dbReference type="InterPro" id="IPR020846">
    <property type="entry name" value="MFS_dom"/>
</dbReference>
<feature type="compositionally biased region" description="Polar residues" evidence="2">
    <location>
        <begin position="789"/>
        <end position="802"/>
    </location>
</feature>
<reference evidence="5 6" key="1">
    <citation type="submission" date="2024-11" db="EMBL/GenBank/DDBJ databases">
        <title>Chromosome-level genome assembly of the freshwater bivalve Anodonta woodiana.</title>
        <authorList>
            <person name="Chen X."/>
        </authorList>
    </citation>
    <scope>NUCLEOTIDE SEQUENCE [LARGE SCALE GENOMIC DNA]</scope>
    <source>
        <strain evidence="5">MN2024</strain>
        <tissue evidence="5">Gills</tissue>
    </source>
</reference>